<feature type="non-terminal residue" evidence="2">
    <location>
        <position position="1"/>
    </location>
</feature>
<protein>
    <submittedName>
        <fullName evidence="2">Uncharacterized protein</fullName>
    </submittedName>
</protein>
<name>A0A1A8PU79_9TELE</name>
<evidence type="ECO:0000313" key="2">
    <source>
        <dbReference type="EMBL" id="SBR84562.1"/>
    </source>
</evidence>
<dbReference type="EMBL" id="HAEG01009459">
    <property type="protein sequence ID" value="SBR84562.1"/>
    <property type="molecule type" value="Transcribed_RNA"/>
</dbReference>
<reference evidence="2" key="1">
    <citation type="submission" date="2016-05" db="EMBL/GenBank/DDBJ databases">
        <authorList>
            <person name="Lavstsen T."/>
            <person name="Jespersen J.S."/>
        </authorList>
    </citation>
    <scope>NUCLEOTIDE SEQUENCE</scope>
    <source>
        <tissue evidence="2">Brain</tissue>
    </source>
</reference>
<accession>A0A1A8PU79</accession>
<feature type="compositionally biased region" description="Polar residues" evidence="1">
    <location>
        <begin position="1"/>
        <end position="15"/>
    </location>
</feature>
<organism evidence="2">
    <name type="scientific">Nothobranchius pienaari</name>
    <dbReference type="NCBI Taxonomy" id="704102"/>
    <lineage>
        <taxon>Eukaryota</taxon>
        <taxon>Metazoa</taxon>
        <taxon>Chordata</taxon>
        <taxon>Craniata</taxon>
        <taxon>Vertebrata</taxon>
        <taxon>Euteleostomi</taxon>
        <taxon>Actinopterygii</taxon>
        <taxon>Neopterygii</taxon>
        <taxon>Teleostei</taxon>
        <taxon>Neoteleostei</taxon>
        <taxon>Acanthomorphata</taxon>
        <taxon>Ovalentaria</taxon>
        <taxon>Atherinomorphae</taxon>
        <taxon>Cyprinodontiformes</taxon>
        <taxon>Nothobranchiidae</taxon>
        <taxon>Nothobranchius</taxon>
    </lineage>
</organism>
<sequence>QTHPAVTGLTGWQQSNDDDRLHQPVGPGLHGDPEHPEVCQPGPKHQEQGDGEPGQSQSADQRPEDGDSSAADGADG</sequence>
<proteinExistence type="predicted"/>
<feature type="region of interest" description="Disordered" evidence="1">
    <location>
        <begin position="1"/>
        <end position="76"/>
    </location>
</feature>
<evidence type="ECO:0000256" key="1">
    <source>
        <dbReference type="SAM" id="MobiDB-lite"/>
    </source>
</evidence>
<dbReference type="AlphaFoldDB" id="A0A1A8PU79"/>
<reference evidence="2" key="2">
    <citation type="submission" date="2016-06" db="EMBL/GenBank/DDBJ databases">
        <title>The genome of a short-lived fish provides insights into sex chromosome evolution and the genetic control of aging.</title>
        <authorList>
            <person name="Reichwald K."/>
            <person name="Felder M."/>
            <person name="Petzold A."/>
            <person name="Koch P."/>
            <person name="Groth M."/>
            <person name="Platzer M."/>
        </authorList>
    </citation>
    <scope>NUCLEOTIDE SEQUENCE</scope>
    <source>
        <tissue evidence="2">Brain</tissue>
    </source>
</reference>
<feature type="non-terminal residue" evidence="2">
    <location>
        <position position="76"/>
    </location>
</feature>
<gene>
    <name evidence="2" type="primary">CABZ01113940.1</name>
</gene>